<proteinExistence type="predicted"/>
<dbReference type="AlphaFoldDB" id="A0AAC9AEV1"/>
<keyword evidence="1" id="KW-0614">Plasmid</keyword>
<protein>
    <submittedName>
        <fullName evidence="1">Uncharacterized protein</fullName>
    </submittedName>
</protein>
<evidence type="ECO:0000313" key="1">
    <source>
        <dbReference type="EMBL" id="AMJ80871.1"/>
    </source>
</evidence>
<dbReference type="PANTHER" id="PTHR40254">
    <property type="entry name" value="BLR0577 PROTEIN"/>
    <property type="match status" value="1"/>
</dbReference>
<accession>A0AAC9AEV1</accession>
<dbReference type="RefSeq" id="WP_015068694.1">
    <property type="nucleotide sequence ID" value="NZ_CAKMLI010000003.1"/>
</dbReference>
<dbReference type="PANTHER" id="PTHR40254:SF1">
    <property type="entry name" value="BLR0577 PROTEIN"/>
    <property type="match status" value="1"/>
</dbReference>
<gene>
    <name evidence="1" type="ORF">AV942_21065</name>
</gene>
<organism evidence="1 2">
    <name type="scientific">Alteromonas mediterranea</name>
    <dbReference type="NCBI Taxonomy" id="314275"/>
    <lineage>
        <taxon>Bacteria</taxon>
        <taxon>Pseudomonadati</taxon>
        <taxon>Pseudomonadota</taxon>
        <taxon>Gammaproteobacteria</taxon>
        <taxon>Alteromonadales</taxon>
        <taxon>Alteromonadaceae</taxon>
        <taxon>Alteromonas/Salinimonas group</taxon>
        <taxon>Alteromonas</taxon>
    </lineage>
</organism>
<dbReference type="InterPro" id="IPR036188">
    <property type="entry name" value="FAD/NAD-bd_sf"/>
</dbReference>
<dbReference type="Proteomes" id="UP000061468">
    <property type="component" value="Plasmid pAMEDUM8_300"/>
</dbReference>
<dbReference type="InterPro" id="IPR052189">
    <property type="entry name" value="L-asp_N-monooxygenase_NS-form"/>
</dbReference>
<sequence>MTSVPLWDLAIVGAGQSAKALLMSLAQARALDKLPAKALSVVIFTDSTQLGSGFAWDENHVHSSHLSSLANAYPRGKFGAEEHQRFEALRNHLHGQNVHVEVVFKRASAIRQQVKHWQISDEAGAVSAAHHLVLAMGYSAFTMRELKAAAPCFATWPFMPMVENVAEIIQHNRASAKISIVGGYLTAVDAVCGIAESLGKFSLNNGTMTYVTDHQYKLDWYTKDGFLPKVWGKEPGAFKGKHLNWGKVRVMLDALPPAGNIPLQELIGLIMLELASEGITNFDDSQCAISQFITWLRSGHQGHPHKVLQKDLESVLGNDNVPIQYEHAKPLMWQQILFGTLPMFSELSARLSQQDKLQFKQHIRAWYYLSAMPMALVNAGRIEALLRSGFLEICEHDSYAGTTKPDTSSGDVSAVINATGFDTNIRNSPLPLVQQMMTDGIIVPQSLDDAQQHFSGIEVNPDNCRLINDRQDDGCRAYAMGPLLAGTFVDAQSIGHIHRDAARIVNDLCNG</sequence>
<dbReference type="EMBL" id="CP013929">
    <property type="protein sequence ID" value="AMJ80871.1"/>
    <property type="molecule type" value="Genomic_DNA"/>
</dbReference>
<reference evidence="1 2" key="1">
    <citation type="submission" date="2015-12" db="EMBL/GenBank/DDBJ databases">
        <title>Intraspecies pangenome expansion in the marine bacterium Alteromonas.</title>
        <authorList>
            <person name="Lopez-Perez M."/>
            <person name="Rodriguez-Valera F."/>
        </authorList>
    </citation>
    <scope>NUCLEOTIDE SEQUENCE [LARGE SCALE GENOMIC DNA]</scope>
    <source>
        <strain evidence="1 2">UM8</strain>
        <plasmid evidence="1 2">pAMEDUM8_300</plasmid>
    </source>
</reference>
<dbReference type="SUPFAM" id="SSF51905">
    <property type="entry name" value="FAD/NAD(P)-binding domain"/>
    <property type="match status" value="1"/>
</dbReference>
<name>A0AAC9AEV1_9ALTE</name>
<geneLocation type="plasmid" evidence="1 2">
    <name>pAMEDUM8_300</name>
</geneLocation>
<evidence type="ECO:0000313" key="2">
    <source>
        <dbReference type="Proteomes" id="UP000061468"/>
    </source>
</evidence>